<proteinExistence type="predicted"/>
<dbReference type="Proteomes" id="UP001061361">
    <property type="component" value="Chromosome"/>
</dbReference>
<accession>A0ABM8ATG5</accession>
<protein>
    <submittedName>
        <fullName evidence="2">Uncharacterized protein</fullName>
    </submittedName>
</protein>
<feature type="region of interest" description="Disordered" evidence="1">
    <location>
        <begin position="53"/>
        <end position="76"/>
    </location>
</feature>
<gene>
    <name evidence="2" type="ORF">JCM14722_22040</name>
</gene>
<reference evidence="2" key="1">
    <citation type="submission" date="2022-08" db="EMBL/GenBank/DDBJ databases">
        <title>Genome Sequence of the sulphate-reducing bacterium, Pseudodesulfovibrio portus JCM14722.</title>
        <authorList>
            <person name="Kondo R."/>
            <person name="Kataoka T."/>
        </authorList>
    </citation>
    <scope>NUCLEOTIDE SEQUENCE</scope>
    <source>
        <strain evidence="2">JCM 14722</strain>
    </source>
</reference>
<dbReference type="EMBL" id="AP026708">
    <property type="protein sequence ID" value="BDQ34662.1"/>
    <property type="molecule type" value="Genomic_DNA"/>
</dbReference>
<evidence type="ECO:0000256" key="1">
    <source>
        <dbReference type="SAM" id="MobiDB-lite"/>
    </source>
</evidence>
<keyword evidence="3" id="KW-1185">Reference proteome</keyword>
<evidence type="ECO:0000313" key="3">
    <source>
        <dbReference type="Proteomes" id="UP001061361"/>
    </source>
</evidence>
<evidence type="ECO:0000313" key="2">
    <source>
        <dbReference type="EMBL" id="BDQ34662.1"/>
    </source>
</evidence>
<name>A0ABM8ATG5_9BACT</name>
<organism evidence="2 3">
    <name type="scientific">Pseudodesulfovibrio portus</name>
    <dbReference type="NCBI Taxonomy" id="231439"/>
    <lineage>
        <taxon>Bacteria</taxon>
        <taxon>Pseudomonadati</taxon>
        <taxon>Thermodesulfobacteriota</taxon>
        <taxon>Desulfovibrionia</taxon>
        <taxon>Desulfovibrionales</taxon>
        <taxon>Desulfovibrionaceae</taxon>
    </lineage>
</organism>
<sequence length="76" mass="8868">MFLYRRTDVVPGERSAPSHIKQMAFHEVPFALQMETSAKFTIAQYERAATFRRHEREHQVIGKGAAPSRHGREQMR</sequence>